<organism evidence="13">
    <name type="scientific">Sesamum radiatum</name>
    <name type="common">Black benniseed</name>
    <dbReference type="NCBI Taxonomy" id="300843"/>
    <lineage>
        <taxon>Eukaryota</taxon>
        <taxon>Viridiplantae</taxon>
        <taxon>Streptophyta</taxon>
        <taxon>Embryophyta</taxon>
        <taxon>Tracheophyta</taxon>
        <taxon>Spermatophyta</taxon>
        <taxon>Magnoliopsida</taxon>
        <taxon>eudicotyledons</taxon>
        <taxon>Gunneridae</taxon>
        <taxon>Pentapetalae</taxon>
        <taxon>asterids</taxon>
        <taxon>lamiids</taxon>
        <taxon>Lamiales</taxon>
        <taxon>Pedaliaceae</taxon>
        <taxon>Sesamum</taxon>
    </lineage>
</organism>
<dbReference type="EMBL" id="JACGWJ010000023">
    <property type="protein sequence ID" value="KAL0325705.1"/>
    <property type="molecule type" value="Genomic_DNA"/>
</dbReference>
<evidence type="ECO:0000256" key="5">
    <source>
        <dbReference type="ARBA" id="ARBA00022692"/>
    </source>
</evidence>
<dbReference type="GO" id="GO:0015292">
    <property type="term" value="F:uniporter activity"/>
    <property type="evidence" value="ECO:0007669"/>
    <property type="project" value="TreeGrafter"/>
</dbReference>
<dbReference type="GO" id="GO:0036444">
    <property type="term" value="P:calcium import into the mitochondrion"/>
    <property type="evidence" value="ECO:0007669"/>
    <property type="project" value="TreeGrafter"/>
</dbReference>
<proteinExistence type="inferred from homology"/>
<keyword evidence="5 11" id="KW-0812">Transmembrane</keyword>
<keyword evidence="4" id="KW-0109">Calcium transport</keyword>
<feature type="transmembrane region" description="Helical" evidence="11">
    <location>
        <begin position="240"/>
        <end position="260"/>
    </location>
</feature>
<dbReference type="PANTHER" id="PTHR13462">
    <property type="entry name" value="CALCIUM UNIPORTER PROTEIN, MITOCHONDRIAL"/>
    <property type="match status" value="1"/>
</dbReference>
<keyword evidence="3" id="KW-0813">Transport</keyword>
<dbReference type="GO" id="GO:0051560">
    <property type="term" value="P:mitochondrial calcium ion homeostasis"/>
    <property type="evidence" value="ECO:0007669"/>
    <property type="project" value="InterPro"/>
</dbReference>
<keyword evidence="7 11" id="KW-1133">Transmembrane helix</keyword>
<evidence type="ECO:0000256" key="10">
    <source>
        <dbReference type="SAM" id="MobiDB-lite"/>
    </source>
</evidence>
<evidence type="ECO:0000259" key="12">
    <source>
        <dbReference type="Pfam" id="PF04678"/>
    </source>
</evidence>
<evidence type="ECO:0000256" key="8">
    <source>
        <dbReference type="ARBA" id="ARBA00023065"/>
    </source>
</evidence>
<feature type="domain" description="Calcium uniporter protein C-terminal" evidence="12">
    <location>
        <begin position="166"/>
        <end position="324"/>
    </location>
</feature>
<feature type="region of interest" description="Disordered" evidence="10">
    <location>
        <begin position="1"/>
        <end position="23"/>
    </location>
</feature>
<keyword evidence="8" id="KW-0406">Ion transport</keyword>
<comment type="subcellular location">
    <subcellularLocation>
        <location evidence="1">Membrane</location>
        <topology evidence="1">Multi-pass membrane protein</topology>
    </subcellularLocation>
</comment>
<evidence type="ECO:0000256" key="4">
    <source>
        <dbReference type="ARBA" id="ARBA00022568"/>
    </source>
</evidence>
<evidence type="ECO:0000256" key="2">
    <source>
        <dbReference type="ARBA" id="ARBA00005653"/>
    </source>
</evidence>
<gene>
    <name evidence="13" type="ORF">Sradi_5139800</name>
</gene>
<keyword evidence="6" id="KW-0106">Calcium</keyword>
<evidence type="ECO:0000256" key="6">
    <source>
        <dbReference type="ARBA" id="ARBA00022837"/>
    </source>
</evidence>
<evidence type="ECO:0000256" key="3">
    <source>
        <dbReference type="ARBA" id="ARBA00022448"/>
    </source>
</evidence>
<comment type="similarity">
    <text evidence="2">Belongs to the MCU (TC 1.A.77) family.</text>
</comment>
<dbReference type="InterPro" id="IPR006769">
    <property type="entry name" value="MCU_C"/>
</dbReference>
<protein>
    <submittedName>
        <fullName evidence="13">Calcium uniporter protein 4, mitochondrial</fullName>
    </submittedName>
</protein>
<accession>A0AAW2M5A7</accession>
<comment type="caution">
    <text evidence="13">The sequence shown here is derived from an EMBL/GenBank/DDBJ whole genome shotgun (WGS) entry which is preliminary data.</text>
</comment>
<dbReference type="Pfam" id="PF04678">
    <property type="entry name" value="MCU"/>
    <property type="match status" value="1"/>
</dbReference>
<evidence type="ECO:0000256" key="11">
    <source>
        <dbReference type="SAM" id="Phobius"/>
    </source>
</evidence>
<evidence type="ECO:0000256" key="1">
    <source>
        <dbReference type="ARBA" id="ARBA00004141"/>
    </source>
</evidence>
<dbReference type="GO" id="GO:0005262">
    <property type="term" value="F:calcium channel activity"/>
    <property type="evidence" value="ECO:0007669"/>
    <property type="project" value="TreeGrafter"/>
</dbReference>
<evidence type="ECO:0000256" key="9">
    <source>
        <dbReference type="ARBA" id="ARBA00023136"/>
    </source>
</evidence>
<evidence type="ECO:0000313" key="13">
    <source>
        <dbReference type="EMBL" id="KAL0325705.1"/>
    </source>
</evidence>
<keyword evidence="9 11" id="KW-0472">Membrane</keyword>
<dbReference type="InterPro" id="IPR039055">
    <property type="entry name" value="MCU_fam"/>
</dbReference>
<reference evidence="13" key="1">
    <citation type="submission" date="2020-06" db="EMBL/GenBank/DDBJ databases">
        <authorList>
            <person name="Li T."/>
            <person name="Hu X."/>
            <person name="Zhang T."/>
            <person name="Song X."/>
            <person name="Zhang H."/>
            <person name="Dai N."/>
            <person name="Sheng W."/>
            <person name="Hou X."/>
            <person name="Wei L."/>
        </authorList>
    </citation>
    <scope>NUCLEOTIDE SEQUENCE</scope>
    <source>
        <strain evidence="13">G02</strain>
        <tissue evidence="13">Leaf</tissue>
    </source>
</reference>
<dbReference type="GO" id="GO:1990246">
    <property type="term" value="C:uniplex complex"/>
    <property type="evidence" value="ECO:0007669"/>
    <property type="project" value="TreeGrafter"/>
</dbReference>
<feature type="transmembrane region" description="Helical" evidence="11">
    <location>
        <begin position="266"/>
        <end position="286"/>
    </location>
</feature>
<sequence>MALRRTLSKRLYGATTPDSPPPITTLLRSPAPPLHAAKANFRREFLTSPDSAPVVFFRRFLQRRAINNHSSPNALPSFLTLPVGEKLREKLKSINISGDDQRLRLDGLSPPLPTEEGFRVGAGDAKRVLRFVQMEKVREKLRNIPASTIPYGEYLRVCCDVCGNTETGLEFAKALDESGNVIVLGGVVFLRPDQVAKSMEELISQSIAMPNDPRRKELDNLESEKARIDKKARSIVRGELYCGLGFWFVQTLGFMRLTFWELSWDVMEPICFFVTSLHFALAYAFFLRTSKEPSFEGYFRRRFKVKQNKLMKAHNFDLERYNHLCEVFYREKRDNVNVVVERLDHVRGAVFGSVHG</sequence>
<reference evidence="13" key="2">
    <citation type="journal article" date="2024" name="Plant">
        <title>Genomic evolution and insights into agronomic trait innovations of Sesamum species.</title>
        <authorList>
            <person name="Miao H."/>
            <person name="Wang L."/>
            <person name="Qu L."/>
            <person name="Liu H."/>
            <person name="Sun Y."/>
            <person name="Le M."/>
            <person name="Wang Q."/>
            <person name="Wei S."/>
            <person name="Zheng Y."/>
            <person name="Lin W."/>
            <person name="Duan Y."/>
            <person name="Cao H."/>
            <person name="Xiong S."/>
            <person name="Wang X."/>
            <person name="Wei L."/>
            <person name="Li C."/>
            <person name="Ma Q."/>
            <person name="Ju M."/>
            <person name="Zhao R."/>
            <person name="Li G."/>
            <person name="Mu C."/>
            <person name="Tian Q."/>
            <person name="Mei H."/>
            <person name="Zhang T."/>
            <person name="Gao T."/>
            <person name="Zhang H."/>
        </authorList>
    </citation>
    <scope>NUCLEOTIDE SEQUENCE</scope>
    <source>
        <strain evidence="13">G02</strain>
    </source>
</reference>
<dbReference type="AlphaFoldDB" id="A0AAW2M5A7"/>
<dbReference type="PANTHER" id="PTHR13462:SF17">
    <property type="entry name" value="CALCIUM UNIPORTER PROTEIN 4, MITOCHONDRIAL"/>
    <property type="match status" value="1"/>
</dbReference>
<evidence type="ECO:0000256" key="7">
    <source>
        <dbReference type="ARBA" id="ARBA00022989"/>
    </source>
</evidence>
<name>A0AAW2M5A7_SESRA</name>